<gene>
    <name evidence="1" type="ORF">A4R26_26475</name>
</gene>
<proteinExistence type="predicted"/>
<protein>
    <recommendedName>
        <fullName evidence="3">Lipocalin-like domain-containing protein</fullName>
    </recommendedName>
</protein>
<dbReference type="AlphaFoldDB" id="A0A1V9FDC6"/>
<accession>A0A1V9FDC6</accession>
<organism evidence="1 2">
    <name type="scientific">Niastella populi</name>
    <dbReference type="NCBI Taxonomy" id="550983"/>
    <lineage>
        <taxon>Bacteria</taxon>
        <taxon>Pseudomonadati</taxon>
        <taxon>Bacteroidota</taxon>
        <taxon>Chitinophagia</taxon>
        <taxon>Chitinophagales</taxon>
        <taxon>Chitinophagaceae</taxon>
        <taxon>Niastella</taxon>
    </lineage>
</organism>
<reference evidence="2" key="1">
    <citation type="submission" date="2016-04" db="EMBL/GenBank/DDBJ databases">
        <authorList>
            <person name="Chen L."/>
            <person name="Zhuang W."/>
            <person name="Wang G."/>
        </authorList>
    </citation>
    <scope>NUCLEOTIDE SEQUENCE [LARGE SCALE GENOMIC DNA]</scope>
    <source>
        <strain evidence="2">208</strain>
    </source>
</reference>
<comment type="caution">
    <text evidence="1">The sequence shown here is derived from an EMBL/GenBank/DDBJ whole genome shotgun (WGS) entry which is preliminary data.</text>
</comment>
<dbReference type="OrthoDB" id="667349at2"/>
<dbReference type="EMBL" id="LWBP01000203">
    <property type="protein sequence ID" value="OQP56186.1"/>
    <property type="molecule type" value="Genomic_DNA"/>
</dbReference>
<evidence type="ECO:0000313" key="2">
    <source>
        <dbReference type="Proteomes" id="UP000192276"/>
    </source>
</evidence>
<keyword evidence="2" id="KW-1185">Reference proteome</keyword>
<sequence>MKKIYLACIPALLLITSCSKDFLKSYDRRLTGGTWELYDVNNFGLGSRYNSPFTSGKFTFESSGDATYVNDQGDVYTGSWDIRNSWQGDERQQTLFVSVLNFQTQDMITEYFDDMQFTGTNRFKAFVYSGGRTYTFKFKR</sequence>
<evidence type="ECO:0000313" key="1">
    <source>
        <dbReference type="EMBL" id="OQP56186.1"/>
    </source>
</evidence>
<evidence type="ECO:0008006" key="3">
    <source>
        <dbReference type="Google" id="ProtNLM"/>
    </source>
</evidence>
<dbReference type="PROSITE" id="PS51257">
    <property type="entry name" value="PROKAR_LIPOPROTEIN"/>
    <property type="match status" value="1"/>
</dbReference>
<name>A0A1V9FDC6_9BACT</name>
<dbReference type="Proteomes" id="UP000192276">
    <property type="component" value="Unassembled WGS sequence"/>
</dbReference>
<dbReference type="RefSeq" id="WP_081169061.1">
    <property type="nucleotide sequence ID" value="NZ_LWBP01000203.1"/>
</dbReference>